<name>A0AA38I5X7_9CUCU</name>
<dbReference type="AlphaFoldDB" id="A0AA38I5X7"/>
<organism evidence="1 2">
    <name type="scientific">Zophobas morio</name>
    <dbReference type="NCBI Taxonomy" id="2755281"/>
    <lineage>
        <taxon>Eukaryota</taxon>
        <taxon>Metazoa</taxon>
        <taxon>Ecdysozoa</taxon>
        <taxon>Arthropoda</taxon>
        <taxon>Hexapoda</taxon>
        <taxon>Insecta</taxon>
        <taxon>Pterygota</taxon>
        <taxon>Neoptera</taxon>
        <taxon>Endopterygota</taxon>
        <taxon>Coleoptera</taxon>
        <taxon>Polyphaga</taxon>
        <taxon>Cucujiformia</taxon>
        <taxon>Tenebrionidae</taxon>
        <taxon>Zophobas</taxon>
    </lineage>
</organism>
<reference evidence="1" key="1">
    <citation type="journal article" date="2023" name="G3 (Bethesda)">
        <title>Whole genome assemblies of Zophobas morio and Tenebrio molitor.</title>
        <authorList>
            <person name="Kaur S."/>
            <person name="Stinson S.A."/>
            <person name="diCenzo G.C."/>
        </authorList>
    </citation>
    <scope>NUCLEOTIDE SEQUENCE</scope>
    <source>
        <strain evidence="1">QUZm001</strain>
    </source>
</reference>
<gene>
    <name evidence="1" type="ORF">Zmor_021259</name>
</gene>
<dbReference type="EMBL" id="JALNTZ010000006">
    <property type="protein sequence ID" value="KAJ3649519.1"/>
    <property type="molecule type" value="Genomic_DNA"/>
</dbReference>
<protein>
    <submittedName>
        <fullName evidence="1">Uncharacterized protein</fullName>
    </submittedName>
</protein>
<evidence type="ECO:0000313" key="2">
    <source>
        <dbReference type="Proteomes" id="UP001168821"/>
    </source>
</evidence>
<accession>A0AA38I5X7</accession>
<proteinExistence type="predicted"/>
<sequence length="111" mass="12783">MPMHSYDNNEKTHQSLWLVCGSKCMLQVQTVRAVKMKFIYLSSNNNLSHTRIVINLFKKLYFIFQASRSLVPFPLVSRPLSYATNFLACLKFWVLSPHGQGIFGHTIVVYA</sequence>
<evidence type="ECO:0000313" key="1">
    <source>
        <dbReference type="EMBL" id="KAJ3649519.1"/>
    </source>
</evidence>
<comment type="caution">
    <text evidence="1">The sequence shown here is derived from an EMBL/GenBank/DDBJ whole genome shotgun (WGS) entry which is preliminary data.</text>
</comment>
<keyword evidence="2" id="KW-1185">Reference proteome</keyword>
<dbReference type="Proteomes" id="UP001168821">
    <property type="component" value="Unassembled WGS sequence"/>
</dbReference>